<reference evidence="1" key="1">
    <citation type="submission" date="2020-03" db="EMBL/GenBank/DDBJ databases">
        <title>Genome of Pelagibius litoralis DSM 21314T.</title>
        <authorList>
            <person name="Wang G."/>
        </authorList>
    </citation>
    <scope>NUCLEOTIDE SEQUENCE</scope>
    <source>
        <strain evidence="1">DSM 21314</strain>
    </source>
</reference>
<dbReference type="RefSeq" id="WP_167221145.1">
    <property type="nucleotide sequence ID" value="NZ_JAAQPH010000002.1"/>
</dbReference>
<evidence type="ECO:0000313" key="1">
    <source>
        <dbReference type="EMBL" id="NIA67509.1"/>
    </source>
</evidence>
<organism evidence="1 2">
    <name type="scientific">Pelagibius litoralis</name>
    <dbReference type="NCBI Taxonomy" id="374515"/>
    <lineage>
        <taxon>Bacteria</taxon>
        <taxon>Pseudomonadati</taxon>
        <taxon>Pseudomonadota</taxon>
        <taxon>Alphaproteobacteria</taxon>
        <taxon>Rhodospirillales</taxon>
        <taxon>Rhodovibrionaceae</taxon>
        <taxon>Pelagibius</taxon>
    </lineage>
</organism>
<dbReference type="Proteomes" id="UP000761264">
    <property type="component" value="Unassembled WGS sequence"/>
</dbReference>
<keyword evidence="2" id="KW-1185">Reference proteome</keyword>
<dbReference type="EMBL" id="JAAQPH010000002">
    <property type="protein sequence ID" value="NIA67509.1"/>
    <property type="molecule type" value="Genomic_DNA"/>
</dbReference>
<evidence type="ECO:0000313" key="2">
    <source>
        <dbReference type="Proteomes" id="UP000761264"/>
    </source>
</evidence>
<accession>A0A967C325</accession>
<sequence length="81" mass="9137">MHGLKNYNLVVEPWPGNPGPLGRPMGRSGYRWRVTWELEGEFYAEGFEDTHATARAAAESYLLQQGIEVMSMTKRPVGDLL</sequence>
<proteinExistence type="predicted"/>
<dbReference type="AlphaFoldDB" id="A0A967C325"/>
<gene>
    <name evidence="1" type="ORF">HBA54_02785</name>
</gene>
<name>A0A967C325_9PROT</name>
<protein>
    <submittedName>
        <fullName evidence="1">Uncharacterized protein</fullName>
    </submittedName>
</protein>
<comment type="caution">
    <text evidence="1">The sequence shown here is derived from an EMBL/GenBank/DDBJ whole genome shotgun (WGS) entry which is preliminary data.</text>
</comment>